<evidence type="ECO:0000313" key="1">
    <source>
        <dbReference type="EMBL" id="DAD20279.1"/>
    </source>
</evidence>
<dbReference type="Proteomes" id="UP000607653">
    <property type="component" value="Unassembled WGS sequence"/>
</dbReference>
<proteinExistence type="predicted"/>
<keyword evidence="2" id="KW-1185">Reference proteome</keyword>
<dbReference type="EMBL" id="DUZY01000001">
    <property type="protein sequence ID" value="DAD20279.1"/>
    <property type="molecule type" value="Genomic_DNA"/>
</dbReference>
<organism evidence="1 2">
    <name type="scientific">Nelumbo nucifera</name>
    <name type="common">Sacred lotus</name>
    <dbReference type="NCBI Taxonomy" id="4432"/>
    <lineage>
        <taxon>Eukaryota</taxon>
        <taxon>Viridiplantae</taxon>
        <taxon>Streptophyta</taxon>
        <taxon>Embryophyta</taxon>
        <taxon>Tracheophyta</taxon>
        <taxon>Spermatophyta</taxon>
        <taxon>Magnoliopsida</taxon>
        <taxon>Proteales</taxon>
        <taxon>Nelumbonaceae</taxon>
        <taxon>Nelumbo</taxon>
    </lineage>
</organism>
<sequence length="63" mass="7275">MPLGEEEFHLVAMLSRKNDEQYLCFWGFNVAPGLYNSCLVMLNLRCLGMVFDLDETLVINTMQ</sequence>
<comment type="caution">
    <text evidence="1">The sequence shown here is derived from an EMBL/GenBank/DDBJ whole genome shotgun (WGS) entry which is preliminary data.</text>
</comment>
<protein>
    <submittedName>
        <fullName evidence="1">Uncharacterized protein</fullName>
    </submittedName>
</protein>
<evidence type="ECO:0000313" key="2">
    <source>
        <dbReference type="Proteomes" id="UP000607653"/>
    </source>
</evidence>
<dbReference type="AlphaFoldDB" id="A0A822XMI6"/>
<accession>A0A822XMI6</accession>
<reference evidence="1 2" key="1">
    <citation type="journal article" date="2020" name="Mol. Biol. Evol.">
        <title>Distinct Expression and Methylation Patterns for Genes with Different Fates following a Single Whole-Genome Duplication in Flowering Plants.</title>
        <authorList>
            <person name="Shi T."/>
            <person name="Rahmani R.S."/>
            <person name="Gugger P.F."/>
            <person name="Wang M."/>
            <person name="Li H."/>
            <person name="Zhang Y."/>
            <person name="Li Z."/>
            <person name="Wang Q."/>
            <person name="Van de Peer Y."/>
            <person name="Marchal K."/>
            <person name="Chen J."/>
        </authorList>
    </citation>
    <scope>NUCLEOTIDE SEQUENCE [LARGE SCALE GENOMIC DNA]</scope>
    <source>
        <tissue evidence="1">Leaf</tissue>
    </source>
</reference>
<gene>
    <name evidence="1" type="ORF">HUJ06_021742</name>
</gene>
<name>A0A822XMI6_NELNU</name>